<dbReference type="EMBL" id="JAJKFT010000004">
    <property type="protein sequence ID" value="MCC9628915.1"/>
    <property type="molecule type" value="Genomic_DNA"/>
</dbReference>
<dbReference type="Proteomes" id="UP001139103">
    <property type="component" value="Unassembled WGS sequence"/>
</dbReference>
<dbReference type="PANTHER" id="PTHR30385:SF4">
    <property type="entry name" value="RNA POLYMERASE SIGMA-E FACTOR"/>
    <property type="match status" value="1"/>
</dbReference>
<dbReference type="GO" id="GO:0003677">
    <property type="term" value="F:DNA binding"/>
    <property type="evidence" value="ECO:0007669"/>
    <property type="project" value="UniProtKB-KW"/>
</dbReference>
<feature type="domain" description="RNA polymerase sigma-70 ECF-like HTH" evidence="5">
    <location>
        <begin position="10"/>
        <end position="192"/>
    </location>
</feature>
<keyword evidence="2" id="KW-0731">Sigma factor</keyword>
<dbReference type="RefSeq" id="WP_230218425.1">
    <property type="nucleotide sequence ID" value="NZ_JAJKFT010000004.1"/>
</dbReference>
<keyword evidence="4" id="KW-0804">Transcription</keyword>
<accession>A0A9X1SF95</accession>
<keyword evidence="3" id="KW-0238">DNA-binding</keyword>
<organism evidence="6 7">
    <name type="scientific">Blastopirellula sediminis</name>
    <dbReference type="NCBI Taxonomy" id="2894196"/>
    <lineage>
        <taxon>Bacteria</taxon>
        <taxon>Pseudomonadati</taxon>
        <taxon>Planctomycetota</taxon>
        <taxon>Planctomycetia</taxon>
        <taxon>Pirellulales</taxon>
        <taxon>Pirellulaceae</taxon>
        <taxon>Blastopirellula</taxon>
    </lineage>
</organism>
<evidence type="ECO:0000259" key="5">
    <source>
        <dbReference type="Pfam" id="PF07638"/>
    </source>
</evidence>
<dbReference type="InterPro" id="IPR014284">
    <property type="entry name" value="RNA_pol_sigma-70_dom"/>
</dbReference>
<dbReference type="NCBIfam" id="TIGR02937">
    <property type="entry name" value="sigma70-ECF"/>
    <property type="match status" value="1"/>
</dbReference>
<evidence type="ECO:0000313" key="7">
    <source>
        <dbReference type="Proteomes" id="UP001139103"/>
    </source>
</evidence>
<dbReference type="Gene3D" id="1.10.10.10">
    <property type="entry name" value="Winged helix-like DNA-binding domain superfamily/Winged helix DNA-binding domain"/>
    <property type="match status" value="1"/>
</dbReference>
<dbReference type="InterPro" id="IPR013324">
    <property type="entry name" value="RNA_pol_sigma_r3/r4-like"/>
</dbReference>
<keyword evidence="7" id="KW-1185">Reference proteome</keyword>
<dbReference type="Pfam" id="PF07638">
    <property type="entry name" value="Sigma70_ECF"/>
    <property type="match status" value="1"/>
</dbReference>
<dbReference type="InterPro" id="IPR036388">
    <property type="entry name" value="WH-like_DNA-bd_sf"/>
</dbReference>
<proteinExistence type="predicted"/>
<protein>
    <submittedName>
        <fullName evidence="6">Sigma-70 family RNA polymerase sigma factor</fullName>
    </submittedName>
</protein>
<sequence length="204" mass="23744">MSERTELIENRIQKLKRGDSEARNELLQLAEDRLVAMTRKIKRDFPDLGRWIDTNDVFQQAAIRLLRSLDAVELNDARHFFRLAAQKIRFELIDLMRKFYGPEGMGRKHQSAARRLQDSEGAHANLADDQAAIDDPRDMDELRMDLFEAVDSLPADEREVVDLLMFHNLTQEEAAQVIGKSVRSIRRYWRSALFLLHEKLEPGD</sequence>
<keyword evidence="1" id="KW-0805">Transcription regulation</keyword>
<dbReference type="InterPro" id="IPR013325">
    <property type="entry name" value="RNA_pol_sigma_r2"/>
</dbReference>
<dbReference type="SUPFAM" id="SSF88659">
    <property type="entry name" value="Sigma3 and sigma4 domains of RNA polymerase sigma factors"/>
    <property type="match status" value="1"/>
</dbReference>
<dbReference type="SUPFAM" id="SSF88946">
    <property type="entry name" value="Sigma2 domain of RNA polymerase sigma factors"/>
    <property type="match status" value="1"/>
</dbReference>
<name>A0A9X1SF95_9BACT</name>
<dbReference type="PANTHER" id="PTHR30385">
    <property type="entry name" value="SIGMA FACTOR F FLAGELLAR"/>
    <property type="match status" value="1"/>
</dbReference>
<evidence type="ECO:0000256" key="2">
    <source>
        <dbReference type="ARBA" id="ARBA00023082"/>
    </source>
</evidence>
<dbReference type="GO" id="GO:0006352">
    <property type="term" value="P:DNA-templated transcription initiation"/>
    <property type="evidence" value="ECO:0007669"/>
    <property type="project" value="InterPro"/>
</dbReference>
<dbReference type="AlphaFoldDB" id="A0A9X1SF95"/>
<gene>
    <name evidence="6" type="ORF">LOC68_10935</name>
</gene>
<evidence type="ECO:0000313" key="6">
    <source>
        <dbReference type="EMBL" id="MCC9628915.1"/>
    </source>
</evidence>
<dbReference type="GO" id="GO:0016987">
    <property type="term" value="F:sigma factor activity"/>
    <property type="evidence" value="ECO:0007669"/>
    <property type="project" value="UniProtKB-KW"/>
</dbReference>
<evidence type="ECO:0000256" key="1">
    <source>
        <dbReference type="ARBA" id="ARBA00023015"/>
    </source>
</evidence>
<dbReference type="InterPro" id="IPR053812">
    <property type="entry name" value="HTH_Sigma70_ECF-like"/>
</dbReference>
<comment type="caution">
    <text evidence="6">The sequence shown here is derived from an EMBL/GenBank/DDBJ whole genome shotgun (WGS) entry which is preliminary data.</text>
</comment>
<dbReference type="Gene3D" id="1.10.1740.10">
    <property type="match status" value="1"/>
</dbReference>
<evidence type="ECO:0000256" key="3">
    <source>
        <dbReference type="ARBA" id="ARBA00023125"/>
    </source>
</evidence>
<evidence type="ECO:0000256" key="4">
    <source>
        <dbReference type="ARBA" id="ARBA00023163"/>
    </source>
</evidence>
<reference evidence="6" key="1">
    <citation type="submission" date="2021-11" db="EMBL/GenBank/DDBJ databases">
        <title>Genome sequence.</title>
        <authorList>
            <person name="Sun Q."/>
        </authorList>
    </citation>
    <scope>NUCLEOTIDE SEQUENCE</scope>
    <source>
        <strain evidence="6">JC732</strain>
    </source>
</reference>